<reference evidence="2" key="2">
    <citation type="submission" date="2014-05" db="EMBL/GenBank/DDBJ databases">
        <title>The genome and life-stage specific transcriptomes of Globodera pallida elucidate key aspects of plant parasitism by a cyst nematode.</title>
        <authorList>
            <person name="Cotton J.A."/>
            <person name="Lilley C.J."/>
            <person name="Jones L.M."/>
            <person name="Kikuchi T."/>
            <person name="Reid A.J."/>
            <person name="Thorpe P."/>
            <person name="Tsai I.J."/>
            <person name="Beasley H."/>
            <person name="Blok V."/>
            <person name="Cock P.J.A."/>
            <person name="Van den Akker S.E."/>
            <person name="Holroyd N."/>
            <person name="Hunt M."/>
            <person name="Mantelin S."/>
            <person name="Naghra H."/>
            <person name="Pain A."/>
            <person name="Palomares-Rius J.E."/>
            <person name="Zarowiecki M."/>
            <person name="Berriman M."/>
            <person name="Jones J.T."/>
            <person name="Urwin P.E."/>
        </authorList>
    </citation>
    <scope>NUCLEOTIDE SEQUENCE [LARGE SCALE GENOMIC DNA]</scope>
    <source>
        <strain evidence="2">Lindley</strain>
    </source>
</reference>
<accession>A0A183CC70</accession>
<dbReference type="WBParaSite" id="GPLIN_001047100">
    <property type="protein sequence ID" value="GPLIN_001047100"/>
    <property type="gene ID" value="GPLIN_001047100"/>
</dbReference>
<proteinExistence type="predicted"/>
<evidence type="ECO:0000313" key="3">
    <source>
        <dbReference type="WBParaSite" id="GPLIN_001047100"/>
    </source>
</evidence>
<reference evidence="2" key="1">
    <citation type="submission" date="2013-12" db="EMBL/GenBank/DDBJ databases">
        <authorList>
            <person name="Aslett M."/>
        </authorList>
    </citation>
    <scope>NUCLEOTIDE SEQUENCE [LARGE SCALE GENOMIC DNA]</scope>
    <source>
        <strain evidence="2">Lindley</strain>
    </source>
</reference>
<organism evidence="2 3">
    <name type="scientific">Globodera pallida</name>
    <name type="common">Potato cyst nematode worm</name>
    <name type="synonym">Heterodera pallida</name>
    <dbReference type="NCBI Taxonomy" id="36090"/>
    <lineage>
        <taxon>Eukaryota</taxon>
        <taxon>Metazoa</taxon>
        <taxon>Ecdysozoa</taxon>
        <taxon>Nematoda</taxon>
        <taxon>Chromadorea</taxon>
        <taxon>Rhabditida</taxon>
        <taxon>Tylenchina</taxon>
        <taxon>Tylenchomorpha</taxon>
        <taxon>Tylenchoidea</taxon>
        <taxon>Heteroderidae</taxon>
        <taxon>Heteroderinae</taxon>
        <taxon>Globodera</taxon>
    </lineage>
</organism>
<dbReference type="Proteomes" id="UP000050741">
    <property type="component" value="Unassembled WGS sequence"/>
</dbReference>
<evidence type="ECO:0000256" key="1">
    <source>
        <dbReference type="SAM" id="MobiDB-lite"/>
    </source>
</evidence>
<feature type="region of interest" description="Disordered" evidence="1">
    <location>
        <begin position="1"/>
        <end position="46"/>
    </location>
</feature>
<protein>
    <submittedName>
        <fullName evidence="3">PPM-type phosphatase domain-containing protein</fullName>
    </submittedName>
</protein>
<name>A0A183CC70_GLOPA</name>
<feature type="compositionally biased region" description="Low complexity" evidence="1">
    <location>
        <begin position="7"/>
        <end position="32"/>
    </location>
</feature>
<sequence>KCQSFLSVSPVSSSTTNASSPAVDEQQQQQQQACGRDERWPGVGRAGSGGCRCGTGATGGGAVVPCATSDAAVLAPKRHPMDSGCVKLDKDGVRTQRHGTLGVVRAGFRPDRITTTLIDHIAVN</sequence>
<reference evidence="3" key="3">
    <citation type="submission" date="2016-06" db="UniProtKB">
        <authorList>
            <consortium name="WormBaseParasite"/>
        </authorList>
    </citation>
    <scope>IDENTIFICATION</scope>
</reference>
<evidence type="ECO:0000313" key="2">
    <source>
        <dbReference type="Proteomes" id="UP000050741"/>
    </source>
</evidence>
<dbReference type="AlphaFoldDB" id="A0A183CC70"/>
<keyword evidence="2" id="KW-1185">Reference proteome</keyword>